<dbReference type="Proteomes" id="UP000250266">
    <property type="component" value="Unassembled WGS sequence"/>
</dbReference>
<accession>A0A8E2E1Z7</accession>
<feature type="region of interest" description="Disordered" evidence="1">
    <location>
        <begin position="76"/>
        <end position="170"/>
    </location>
</feature>
<evidence type="ECO:0000313" key="3">
    <source>
        <dbReference type="Proteomes" id="UP000250266"/>
    </source>
</evidence>
<feature type="compositionally biased region" description="Basic and acidic residues" evidence="1">
    <location>
        <begin position="140"/>
        <end position="156"/>
    </location>
</feature>
<gene>
    <name evidence="2" type="ORF">K432DRAFT_160584</name>
</gene>
<proteinExistence type="predicted"/>
<dbReference type="OrthoDB" id="4499652at2759"/>
<name>A0A8E2E1Z7_9PEZI</name>
<protein>
    <submittedName>
        <fullName evidence="2">Uncharacterized protein</fullName>
    </submittedName>
</protein>
<feature type="compositionally biased region" description="Low complexity" evidence="1">
    <location>
        <begin position="129"/>
        <end position="139"/>
    </location>
</feature>
<feature type="region of interest" description="Disordered" evidence="1">
    <location>
        <begin position="366"/>
        <end position="442"/>
    </location>
</feature>
<feature type="compositionally biased region" description="Polar residues" evidence="1">
    <location>
        <begin position="366"/>
        <end position="376"/>
    </location>
</feature>
<evidence type="ECO:0000313" key="2">
    <source>
        <dbReference type="EMBL" id="OCK75882.1"/>
    </source>
</evidence>
<evidence type="ECO:0000256" key="1">
    <source>
        <dbReference type="SAM" id="MobiDB-lite"/>
    </source>
</evidence>
<reference evidence="2 3" key="1">
    <citation type="journal article" date="2016" name="Nat. Commun.">
        <title>Ectomycorrhizal ecology is imprinted in the genome of the dominant symbiotic fungus Cenococcum geophilum.</title>
        <authorList>
            <consortium name="DOE Joint Genome Institute"/>
            <person name="Peter M."/>
            <person name="Kohler A."/>
            <person name="Ohm R.A."/>
            <person name="Kuo A."/>
            <person name="Krutzmann J."/>
            <person name="Morin E."/>
            <person name="Arend M."/>
            <person name="Barry K.W."/>
            <person name="Binder M."/>
            <person name="Choi C."/>
            <person name="Clum A."/>
            <person name="Copeland A."/>
            <person name="Grisel N."/>
            <person name="Haridas S."/>
            <person name="Kipfer T."/>
            <person name="LaButti K."/>
            <person name="Lindquist E."/>
            <person name="Lipzen A."/>
            <person name="Maire R."/>
            <person name="Meier B."/>
            <person name="Mihaltcheva S."/>
            <person name="Molinier V."/>
            <person name="Murat C."/>
            <person name="Poggeler S."/>
            <person name="Quandt C.A."/>
            <person name="Sperisen C."/>
            <person name="Tritt A."/>
            <person name="Tisserant E."/>
            <person name="Crous P.W."/>
            <person name="Henrissat B."/>
            <person name="Nehls U."/>
            <person name="Egli S."/>
            <person name="Spatafora J.W."/>
            <person name="Grigoriev I.V."/>
            <person name="Martin F.M."/>
        </authorList>
    </citation>
    <scope>NUCLEOTIDE SEQUENCE [LARGE SCALE GENOMIC DNA]</scope>
    <source>
        <strain evidence="2 3">CBS 459.81</strain>
    </source>
</reference>
<keyword evidence="3" id="KW-1185">Reference proteome</keyword>
<sequence length="518" mass="57853">MNTIRVNTLDLGALLSAFLDALSNASDEELLRHRSKLHSASRKLQELPIIALPPCSDRSEPTPPPSECEDTLLSLSDRLDSPRPSPEDENALPSSGSETDLPPTHREPLPEKNALPALCKRHEPPPTVPSSNCHNSSHSPSDKGKAQRLPSDRHDSSVLPLPNLGADSLPSDTNYGKLLLQLEKKLEEIGKYLERREQDAVAKKQTREEDYRVADMVYFEGNRGSSLAMFLNCLGERSLAKEFDEWETANYAGLSKLMTWIKDPTAFIRNDHTETFLKTIPIIHKEHARRGLQRGIKLLVIESLLETSGISALLAFTPHHLRMLTVGEIHKFTKWLNNERFSNVLELARNKSLWLGNCVRFYSGQTTPPTEISLPTEQREGINPRSNATPPSPTKRTHSFPQPVGKRICRDTAESWPSPTPANGFYQETEDGQGHRSNQGETQNTEGLAALAAAANLSSQAVGHITLQQVDNSQTRDATSPPWIEQYTQDFSHMGQQPCAKTRRCKQHSISEYKFRCS</sequence>
<organism evidence="2 3">
    <name type="scientific">Lepidopterella palustris CBS 459.81</name>
    <dbReference type="NCBI Taxonomy" id="1314670"/>
    <lineage>
        <taxon>Eukaryota</taxon>
        <taxon>Fungi</taxon>
        <taxon>Dikarya</taxon>
        <taxon>Ascomycota</taxon>
        <taxon>Pezizomycotina</taxon>
        <taxon>Dothideomycetes</taxon>
        <taxon>Pleosporomycetidae</taxon>
        <taxon>Mytilinidiales</taxon>
        <taxon>Argynnaceae</taxon>
        <taxon>Lepidopterella</taxon>
    </lineage>
</organism>
<dbReference type="EMBL" id="KV745265">
    <property type="protein sequence ID" value="OCK75882.1"/>
    <property type="molecule type" value="Genomic_DNA"/>
</dbReference>
<dbReference type="AlphaFoldDB" id="A0A8E2E1Z7"/>